<name>A0A5C3LJP6_9AGAR</name>
<gene>
    <name evidence="2" type="ORF">BDQ12DRAFT_471790</name>
</gene>
<accession>A0A5C3LJP6</accession>
<keyword evidence="3" id="KW-1185">Reference proteome</keyword>
<evidence type="ECO:0008006" key="4">
    <source>
        <dbReference type="Google" id="ProtNLM"/>
    </source>
</evidence>
<reference evidence="2 3" key="1">
    <citation type="journal article" date="2019" name="Nat. Ecol. Evol.">
        <title>Megaphylogeny resolves global patterns of mushroom evolution.</title>
        <authorList>
            <person name="Varga T."/>
            <person name="Krizsan K."/>
            <person name="Foldi C."/>
            <person name="Dima B."/>
            <person name="Sanchez-Garcia M."/>
            <person name="Sanchez-Ramirez S."/>
            <person name="Szollosi G.J."/>
            <person name="Szarkandi J.G."/>
            <person name="Papp V."/>
            <person name="Albert L."/>
            <person name="Andreopoulos W."/>
            <person name="Angelini C."/>
            <person name="Antonin V."/>
            <person name="Barry K.W."/>
            <person name="Bougher N.L."/>
            <person name="Buchanan P."/>
            <person name="Buyck B."/>
            <person name="Bense V."/>
            <person name="Catcheside P."/>
            <person name="Chovatia M."/>
            <person name="Cooper J."/>
            <person name="Damon W."/>
            <person name="Desjardin D."/>
            <person name="Finy P."/>
            <person name="Geml J."/>
            <person name="Haridas S."/>
            <person name="Hughes K."/>
            <person name="Justo A."/>
            <person name="Karasinski D."/>
            <person name="Kautmanova I."/>
            <person name="Kiss B."/>
            <person name="Kocsube S."/>
            <person name="Kotiranta H."/>
            <person name="LaButti K.M."/>
            <person name="Lechner B.E."/>
            <person name="Liimatainen K."/>
            <person name="Lipzen A."/>
            <person name="Lukacs Z."/>
            <person name="Mihaltcheva S."/>
            <person name="Morgado L.N."/>
            <person name="Niskanen T."/>
            <person name="Noordeloos M.E."/>
            <person name="Ohm R.A."/>
            <person name="Ortiz-Santana B."/>
            <person name="Ovrebo C."/>
            <person name="Racz N."/>
            <person name="Riley R."/>
            <person name="Savchenko A."/>
            <person name="Shiryaev A."/>
            <person name="Soop K."/>
            <person name="Spirin V."/>
            <person name="Szebenyi C."/>
            <person name="Tomsovsky M."/>
            <person name="Tulloss R.E."/>
            <person name="Uehling J."/>
            <person name="Grigoriev I.V."/>
            <person name="Vagvolgyi C."/>
            <person name="Papp T."/>
            <person name="Martin F.M."/>
            <person name="Miettinen O."/>
            <person name="Hibbett D.S."/>
            <person name="Nagy L.G."/>
        </authorList>
    </citation>
    <scope>NUCLEOTIDE SEQUENCE [LARGE SCALE GENOMIC DNA]</scope>
    <source>
        <strain evidence="2 3">CBS 166.37</strain>
    </source>
</reference>
<organism evidence="2 3">
    <name type="scientific">Crucibulum laeve</name>
    <dbReference type="NCBI Taxonomy" id="68775"/>
    <lineage>
        <taxon>Eukaryota</taxon>
        <taxon>Fungi</taxon>
        <taxon>Dikarya</taxon>
        <taxon>Basidiomycota</taxon>
        <taxon>Agaricomycotina</taxon>
        <taxon>Agaricomycetes</taxon>
        <taxon>Agaricomycetidae</taxon>
        <taxon>Agaricales</taxon>
        <taxon>Agaricineae</taxon>
        <taxon>Nidulariaceae</taxon>
        <taxon>Crucibulum</taxon>
    </lineage>
</organism>
<evidence type="ECO:0000256" key="1">
    <source>
        <dbReference type="SAM" id="SignalP"/>
    </source>
</evidence>
<evidence type="ECO:0000313" key="3">
    <source>
        <dbReference type="Proteomes" id="UP000308652"/>
    </source>
</evidence>
<proteinExistence type="predicted"/>
<keyword evidence="1" id="KW-0732">Signal</keyword>
<evidence type="ECO:0000313" key="2">
    <source>
        <dbReference type="EMBL" id="TFK32945.1"/>
    </source>
</evidence>
<feature type="signal peptide" evidence="1">
    <location>
        <begin position="1"/>
        <end position="17"/>
    </location>
</feature>
<sequence length="194" mass="22889">MWSLQFITGFTFPLLRLFLSPLFVMHDDDSMMAGRAIILSVWLDFFEDPARSGKYCLLNGTYNSLAMTFMNPSWFRQPKSDLSSRYENLRHALNLLVSDWYVFLEKASPCSSEIADYFRHIHDSDEFDDVRKFPTARQEKAGKAAVGYLLRSSQYYDKLFRVQRVDAEEKWKQASWSYWLQLKKETLLMRSIDS</sequence>
<feature type="chain" id="PRO_5022944363" description="Fungal-type protein kinase domain-containing protein" evidence="1">
    <location>
        <begin position="18"/>
        <end position="194"/>
    </location>
</feature>
<dbReference type="EMBL" id="ML213659">
    <property type="protein sequence ID" value="TFK32945.1"/>
    <property type="molecule type" value="Genomic_DNA"/>
</dbReference>
<protein>
    <recommendedName>
        <fullName evidence="4">Fungal-type protein kinase domain-containing protein</fullName>
    </recommendedName>
</protein>
<dbReference type="AlphaFoldDB" id="A0A5C3LJP6"/>
<dbReference type="Proteomes" id="UP000308652">
    <property type="component" value="Unassembled WGS sequence"/>
</dbReference>